<gene>
    <name evidence="1" type="ORF">NCTC11544_04909</name>
</gene>
<dbReference type="InterPro" id="IPR010455">
    <property type="entry name" value="Phage_82_GpQ"/>
</dbReference>
<dbReference type="AlphaFoldDB" id="A0A380ATP6"/>
<name>A0A380ATP6_9GAMM</name>
<dbReference type="Pfam" id="PF06323">
    <property type="entry name" value="Phage_antiter_Q"/>
    <property type="match status" value="1"/>
</dbReference>
<evidence type="ECO:0000313" key="1">
    <source>
        <dbReference type="EMBL" id="SUI86282.1"/>
    </source>
</evidence>
<reference evidence="1 2" key="1">
    <citation type="submission" date="2018-06" db="EMBL/GenBank/DDBJ databases">
        <authorList>
            <consortium name="Pathogen Informatics"/>
            <person name="Doyle S."/>
        </authorList>
    </citation>
    <scope>NUCLEOTIDE SEQUENCE [LARGE SCALE GENOMIC DNA]</scope>
    <source>
        <strain evidence="1 2">NCTC11544</strain>
    </source>
</reference>
<protein>
    <submittedName>
        <fullName evidence="1">Phage antitermination protein Q</fullName>
    </submittedName>
</protein>
<dbReference type="Proteomes" id="UP000255529">
    <property type="component" value="Unassembled WGS sequence"/>
</dbReference>
<accession>A0A380ATP6</accession>
<dbReference type="EMBL" id="UGYN01000002">
    <property type="protein sequence ID" value="SUI86282.1"/>
    <property type="molecule type" value="Genomic_DNA"/>
</dbReference>
<organism evidence="1 2">
    <name type="scientific">Serratia quinivorans</name>
    <dbReference type="NCBI Taxonomy" id="137545"/>
    <lineage>
        <taxon>Bacteria</taxon>
        <taxon>Pseudomonadati</taxon>
        <taxon>Pseudomonadota</taxon>
        <taxon>Gammaproteobacteria</taxon>
        <taxon>Enterobacterales</taxon>
        <taxon>Yersiniaceae</taxon>
        <taxon>Serratia</taxon>
    </lineage>
</organism>
<proteinExistence type="predicted"/>
<evidence type="ECO:0000313" key="2">
    <source>
        <dbReference type="Proteomes" id="UP000255529"/>
    </source>
</evidence>
<sequence>MIVTQQYLQYIRESFMMATADLSVKTKGQLQALSDSTQVSTTRLKRKRRTIVEPDGTRIVVHSNPVPGTETRPSSGSIALIEPETFSATSWRRAAYPLVGHQRSWLSWCYAHDLDFKHQIEITRWGWSEFNENLGGQKVAAKTLDRLKALIWLAAQDVRSEIKGLATYQLQDLAELVGVSAPNWSKNYNGYWSSMRSVFLRLDRDGLVSLSRSRSQQKSIFSQQFLAKVN</sequence>